<dbReference type="InterPro" id="IPR020806">
    <property type="entry name" value="PKS_PP-bd"/>
</dbReference>
<comment type="caution">
    <text evidence="4">The sequence shown here is derived from an EMBL/GenBank/DDBJ whole genome shotgun (WGS) entry which is preliminary data.</text>
</comment>
<evidence type="ECO:0000313" key="4">
    <source>
        <dbReference type="EMBL" id="RDI60354.1"/>
    </source>
</evidence>
<keyword evidence="1" id="KW-0596">Phosphopantetheine</keyword>
<dbReference type="Pfam" id="PF07993">
    <property type="entry name" value="NAD_binding_4"/>
    <property type="match status" value="1"/>
</dbReference>
<dbReference type="InterPro" id="IPR013120">
    <property type="entry name" value="FAR_NAD-bd"/>
</dbReference>
<dbReference type="SUPFAM" id="SSF51735">
    <property type="entry name" value="NAD(P)-binding Rossmann-fold domains"/>
    <property type="match status" value="1"/>
</dbReference>
<proteinExistence type="predicted"/>
<dbReference type="RefSeq" id="WP_245998761.1">
    <property type="nucleotide sequence ID" value="NZ_QQBC01000016.1"/>
</dbReference>
<dbReference type="SMART" id="SM00823">
    <property type="entry name" value="PKS_PP"/>
    <property type="match status" value="1"/>
</dbReference>
<gene>
    <name evidence="4" type="ORF">DFR76_11688</name>
</gene>
<dbReference type="InterPro" id="IPR010080">
    <property type="entry name" value="Thioester_reductase-like_dom"/>
</dbReference>
<organism evidence="4 5">
    <name type="scientific">Nocardia pseudobrasiliensis</name>
    <dbReference type="NCBI Taxonomy" id="45979"/>
    <lineage>
        <taxon>Bacteria</taxon>
        <taxon>Bacillati</taxon>
        <taxon>Actinomycetota</taxon>
        <taxon>Actinomycetes</taxon>
        <taxon>Mycobacteriales</taxon>
        <taxon>Nocardiaceae</taxon>
        <taxon>Nocardia</taxon>
    </lineage>
</organism>
<dbReference type="InterPro" id="IPR036736">
    <property type="entry name" value="ACP-like_sf"/>
</dbReference>
<dbReference type="GO" id="GO:0031177">
    <property type="term" value="F:phosphopantetheine binding"/>
    <property type="evidence" value="ECO:0007669"/>
    <property type="project" value="InterPro"/>
</dbReference>
<protein>
    <submittedName>
        <fullName evidence="4">Thioester reductase-like protein</fullName>
    </submittedName>
</protein>
<dbReference type="PROSITE" id="PS50075">
    <property type="entry name" value="CARRIER"/>
    <property type="match status" value="1"/>
</dbReference>
<evidence type="ECO:0000313" key="5">
    <source>
        <dbReference type="Proteomes" id="UP000254869"/>
    </source>
</evidence>
<keyword evidence="5" id="KW-1185">Reference proteome</keyword>
<evidence type="ECO:0000259" key="3">
    <source>
        <dbReference type="PROSITE" id="PS50075"/>
    </source>
</evidence>
<dbReference type="Proteomes" id="UP000254869">
    <property type="component" value="Unassembled WGS sequence"/>
</dbReference>
<evidence type="ECO:0000256" key="1">
    <source>
        <dbReference type="ARBA" id="ARBA00022450"/>
    </source>
</evidence>
<dbReference type="SUPFAM" id="SSF47336">
    <property type="entry name" value="ACP-like"/>
    <property type="match status" value="1"/>
</dbReference>
<dbReference type="InterPro" id="IPR036291">
    <property type="entry name" value="NAD(P)-bd_dom_sf"/>
</dbReference>
<evidence type="ECO:0000256" key="2">
    <source>
        <dbReference type="ARBA" id="ARBA00022553"/>
    </source>
</evidence>
<dbReference type="Gene3D" id="1.10.1200.10">
    <property type="entry name" value="ACP-like"/>
    <property type="match status" value="1"/>
</dbReference>
<sequence>MTMLDREPIPLGDDRRARAEAIERGGSAGLDVAALLAGVSGAATDQRPATAADSAPGDAEQIAATITTVANRLLATPIDADTDFFDGGATSVAAVELVATLIRDHGIDLSLDDIFADARPRRLAQRWLAARGDAPVTRTPATEALPVPVAEAAIAMPDEDIAQVMADVSGADRLPWVGPPEPAAPRRVLLTGATGFLGSHMLLDLLRTSDAHVVCVVRADDDAAAVQRLGRALESFQLPWSPEIERRITVLAGDVRQPRLGLSDEWWGVLAAEIDAIVNVAAAVDFLRGYPSLRRTNVLGPLTLAELAMTGTIKPLHHISSVAVYNEVNAPSMGEDDPVAHLDRLGAGYDKSKWAAEALLRRAREHGLVVTFLRPAGIGGNVHTGAHNPHDLSSAFLAAFSRFRTMPAFRYLNVAPVDWVSRIATSIVADPSAWGYNYHLTGIPSTLDDVRRDMSLGGMNVRVQDWREWRADTLARIRRDGITELEFLARMLESPTAQQLCEASMTAPAATGERTRAFVAKHGLPPATRYDARAQQKTFERLAELGVARLPQREDDPYLWFPELMEGTVVAAGEGTAGKEHSEHPCTLSLTLSIASMYQLVTERRVDVTGELRCAAVHPEPLKVERGDVWVRPQEGVALSGLRHPLLRYRLQLRDVDGGVWWLEGEKIARARRDLWRQARALSVRIGRADEPARLIGEVVVPADSYVRDQIDGIHTDPRLSDRERRTAKLVWLAWFGSQVGRGLAQPLLRAGAELLDLGRDAITKELR</sequence>
<dbReference type="InterPro" id="IPR009081">
    <property type="entry name" value="PP-bd_ACP"/>
</dbReference>
<dbReference type="NCBIfam" id="TIGR01746">
    <property type="entry name" value="Thioester-redct"/>
    <property type="match status" value="1"/>
</dbReference>
<accession>A0A370HTQ8</accession>
<feature type="domain" description="Carrier" evidence="3">
    <location>
        <begin position="56"/>
        <end position="131"/>
    </location>
</feature>
<name>A0A370HTQ8_9NOCA</name>
<dbReference type="AlphaFoldDB" id="A0A370HTQ8"/>
<keyword evidence="2" id="KW-0597">Phosphoprotein</keyword>
<dbReference type="STRING" id="1210086.GCA_001613105_06241"/>
<dbReference type="PANTHER" id="PTHR44845">
    <property type="entry name" value="CARRIER DOMAIN-CONTAINING PROTEIN"/>
    <property type="match status" value="1"/>
</dbReference>
<dbReference type="PANTHER" id="PTHR44845:SF6">
    <property type="entry name" value="BETA-ALANINE-ACTIVATING ENZYME"/>
    <property type="match status" value="1"/>
</dbReference>
<dbReference type="EMBL" id="QQBC01000016">
    <property type="protein sequence ID" value="RDI60354.1"/>
    <property type="molecule type" value="Genomic_DNA"/>
</dbReference>
<dbReference type="Gene3D" id="3.40.50.720">
    <property type="entry name" value="NAD(P)-binding Rossmann-like Domain"/>
    <property type="match status" value="1"/>
</dbReference>
<dbReference type="Pfam" id="PF00550">
    <property type="entry name" value="PP-binding"/>
    <property type="match status" value="1"/>
</dbReference>
<reference evidence="4 5" key="1">
    <citation type="submission" date="2018-07" db="EMBL/GenBank/DDBJ databases">
        <title>Genomic Encyclopedia of Type Strains, Phase IV (KMG-IV): sequencing the most valuable type-strain genomes for metagenomic binning, comparative biology and taxonomic classification.</title>
        <authorList>
            <person name="Goeker M."/>
        </authorList>
    </citation>
    <scope>NUCLEOTIDE SEQUENCE [LARGE SCALE GENOMIC DNA]</scope>
    <source>
        <strain evidence="4 5">DSM 44290</strain>
    </source>
</reference>
<dbReference type="CDD" id="cd05235">
    <property type="entry name" value="SDR_e1"/>
    <property type="match status" value="1"/>
</dbReference>